<keyword evidence="2" id="KW-1185">Reference proteome</keyword>
<dbReference type="EMBL" id="JAUEPT010000140">
    <property type="protein sequence ID" value="KAK0430607.1"/>
    <property type="molecule type" value="Genomic_DNA"/>
</dbReference>
<sequence length="160" mass="18589">SSGSFLLSSSPLTSAVSPPMYSTLPISPMKHHYTELLNIEPETEYEQALLEALQESQDIIQQQKLQIRGMQATMVIQNVYVGDSHLQLQEHEERKKRPKKRTRIMGDGMAKLMTGDEFTQCVEEHEQEGIDEQKAKDARVELMEHYKMAIKEWEEREKQR</sequence>
<name>A0AA39MDU4_9AGAR</name>
<evidence type="ECO:0000313" key="1">
    <source>
        <dbReference type="EMBL" id="KAK0430607.1"/>
    </source>
</evidence>
<organism evidence="1 2">
    <name type="scientific">Armillaria borealis</name>
    <dbReference type="NCBI Taxonomy" id="47425"/>
    <lineage>
        <taxon>Eukaryota</taxon>
        <taxon>Fungi</taxon>
        <taxon>Dikarya</taxon>
        <taxon>Basidiomycota</taxon>
        <taxon>Agaricomycotina</taxon>
        <taxon>Agaricomycetes</taxon>
        <taxon>Agaricomycetidae</taxon>
        <taxon>Agaricales</taxon>
        <taxon>Marasmiineae</taxon>
        <taxon>Physalacriaceae</taxon>
        <taxon>Armillaria</taxon>
    </lineage>
</organism>
<evidence type="ECO:0000313" key="2">
    <source>
        <dbReference type="Proteomes" id="UP001175226"/>
    </source>
</evidence>
<feature type="non-terminal residue" evidence="1">
    <location>
        <position position="160"/>
    </location>
</feature>
<dbReference type="Proteomes" id="UP001175226">
    <property type="component" value="Unassembled WGS sequence"/>
</dbReference>
<accession>A0AA39MDU4</accession>
<gene>
    <name evidence="1" type="ORF">EV421DRAFT_1661402</name>
</gene>
<reference evidence="1" key="1">
    <citation type="submission" date="2023-06" db="EMBL/GenBank/DDBJ databases">
        <authorList>
            <consortium name="Lawrence Berkeley National Laboratory"/>
            <person name="Ahrendt S."/>
            <person name="Sahu N."/>
            <person name="Indic B."/>
            <person name="Wong-Bajracharya J."/>
            <person name="Merenyi Z."/>
            <person name="Ke H.-M."/>
            <person name="Monk M."/>
            <person name="Kocsube S."/>
            <person name="Drula E."/>
            <person name="Lipzen A."/>
            <person name="Balint B."/>
            <person name="Henrissat B."/>
            <person name="Andreopoulos B."/>
            <person name="Martin F.M."/>
            <person name="Harder C.B."/>
            <person name="Rigling D."/>
            <person name="Ford K.L."/>
            <person name="Foster G.D."/>
            <person name="Pangilinan J."/>
            <person name="Papanicolaou A."/>
            <person name="Barry K."/>
            <person name="LaButti K."/>
            <person name="Viragh M."/>
            <person name="Koriabine M."/>
            <person name="Yan M."/>
            <person name="Riley R."/>
            <person name="Champramary S."/>
            <person name="Plett K.L."/>
            <person name="Tsai I.J."/>
            <person name="Slot J."/>
            <person name="Sipos G."/>
            <person name="Plett J."/>
            <person name="Nagy L.G."/>
            <person name="Grigoriev I.V."/>
        </authorList>
    </citation>
    <scope>NUCLEOTIDE SEQUENCE</scope>
    <source>
        <strain evidence="1">FPL87.14</strain>
    </source>
</reference>
<comment type="caution">
    <text evidence="1">The sequence shown here is derived from an EMBL/GenBank/DDBJ whole genome shotgun (WGS) entry which is preliminary data.</text>
</comment>
<protein>
    <submittedName>
        <fullName evidence="1">Uncharacterized protein</fullName>
    </submittedName>
</protein>
<dbReference type="AlphaFoldDB" id="A0AA39MDU4"/>
<feature type="non-terminal residue" evidence="1">
    <location>
        <position position="1"/>
    </location>
</feature>
<proteinExistence type="predicted"/>